<sequence length="448" mass="51553">MTGNLNLNNNKIVYLSDPTTDQQAANRGWITKLGNPTSPDDAATKQFTETLVKEATKPKPSHSTNEFAYLMSSAAQWTDEIDGGNSYFIRRIRDLSPSKGNFHDYNHKVIFIGINKNSQGGYKYKMGINFYRLTANTDYTLCMEILNTDYQLWYKSQISVDRGNSRGITIGNVSVSKLSHRYLDSKNQPKFMYYHRIIINFRKSRIGLWVGGRYFLHILVNIPQDGTDLAVYPRQFLGVYIITYGIVGTFSNIDPDKVYDYHTAFDVKPTEVMYNVDINANQKEIKNIKPDRNSDNSAATVAMVKELIPFTKNALYRKYFSEFYDFADVNSYGINIVKLNYDKSNNKVTLTVNKTTQNFTMPSIFNAKIIVVWLTEHFDTNVTKASISNYSSTLTIPAVQYNVNQRWKFTTEDGVIIRLMYSPNFYDTDSEQFHKVMIQEKLNGYYVV</sequence>
<evidence type="ECO:0000313" key="1">
    <source>
        <dbReference type="EMBL" id="CAH3017882.1"/>
    </source>
</evidence>
<accession>A0ABN8LQB6</accession>
<protein>
    <recommendedName>
        <fullName evidence="3">Allorecognition 2</fullName>
    </recommendedName>
</protein>
<keyword evidence="2" id="KW-1185">Reference proteome</keyword>
<proteinExistence type="predicted"/>
<gene>
    <name evidence="1" type="ORF">PEVE_00040231</name>
</gene>
<dbReference type="Proteomes" id="UP001159427">
    <property type="component" value="Unassembled WGS sequence"/>
</dbReference>
<evidence type="ECO:0000313" key="2">
    <source>
        <dbReference type="Proteomes" id="UP001159427"/>
    </source>
</evidence>
<evidence type="ECO:0008006" key="3">
    <source>
        <dbReference type="Google" id="ProtNLM"/>
    </source>
</evidence>
<reference evidence="1 2" key="1">
    <citation type="submission" date="2022-05" db="EMBL/GenBank/DDBJ databases">
        <authorList>
            <consortium name="Genoscope - CEA"/>
            <person name="William W."/>
        </authorList>
    </citation>
    <scope>NUCLEOTIDE SEQUENCE [LARGE SCALE GENOMIC DNA]</scope>
</reference>
<comment type="caution">
    <text evidence="1">The sequence shown here is derived from an EMBL/GenBank/DDBJ whole genome shotgun (WGS) entry which is preliminary data.</text>
</comment>
<name>A0ABN8LQB6_9CNID</name>
<dbReference type="EMBL" id="CALNXI010000073">
    <property type="protein sequence ID" value="CAH3017882.1"/>
    <property type="molecule type" value="Genomic_DNA"/>
</dbReference>
<organism evidence="1 2">
    <name type="scientific">Porites evermanni</name>
    <dbReference type="NCBI Taxonomy" id="104178"/>
    <lineage>
        <taxon>Eukaryota</taxon>
        <taxon>Metazoa</taxon>
        <taxon>Cnidaria</taxon>
        <taxon>Anthozoa</taxon>
        <taxon>Hexacorallia</taxon>
        <taxon>Scleractinia</taxon>
        <taxon>Fungiina</taxon>
        <taxon>Poritidae</taxon>
        <taxon>Porites</taxon>
    </lineage>
</organism>